<dbReference type="EMBL" id="CP001941">
    <property type="protein sequence ID" value="ADD09199.1"/>
    <property type="molecule type" value="Genomic_DNA"/>
</dbReference>
<evidence type="ECO:0000313" key="2">
    <source>
        <dbReference type="EMBL" id="ADD09199.1"/>
    </source>
</evidence>
<evidence type="ECO:0000313" key="3">
    <source>
        <dbReference type="Proteomes" id="UP000001400"/>
    </source>
</evidence>
<accession>B5ID34</accession>
<dbReference type="PROSITE" id="PS50850">
    <property type="entry name" value="MFS"/>
    <property type="match status" value="1"/>
</dbReference>
<dbReference type="InterPro" id="IPR011701">
    <property type="entry name" value="MFS"/>
</dbReference>
<dbReference type="InterPro" id="IPR020846">
    <property type="entry name" value="MFS_dom"/>
</dbReference>
<proteinExistence type="predicted"/>
<feature type="domain" description="Major facilitator superfamily (MFS) profile" evidence="1">
    <location>
        <begin position="6"/>
        <end position="381"/>
    </location>
</feature>
<dbReference type="AlphaFoldDB" id="B5ID34"/>
<organism evidence="2 3">
    <name type="scientific">Aciduliprofundum boonei (strain DSM 19572 / T469)</name>
    <dbReference type="NCBI Taxonomy" id="439481"/>
    <lineage>
        <taxon>Archaea</taxon>
        <taxon>Methanobacteriati</taxon>
        <taxon>Thermoplasmatota</taxon>
        <taxon>DHVE2 group</taxon>
        <taxon>Candidatus Aciduliprofundum</taxon>
    </lineage>
</organism>
<protein>
    <submittedName>
        <fullName evidence="2">Major facilitator superfamily MFS_1</fullName>
    </submittedName>
</protein>
<dbReference type="eggNOG" id="arCOG05728">
    <property type="taxonomic scope" value="Archaea"/>
</dbReference>
<dbReference type="InterPro" id="IPR052528">
    <property type="entry name" value="Sugar_transport-like"/>
</dbReference>
<dbReference type="HOGENOM" id="CLU_724818_0_0_2"/>
<dbReference type="PANTHER" id="PTHR23526">
    <property type="entry name" value="INTEGRAL MEMBRANE TRANSPORT PROTEIN-RELATED"/>
    <property type="match status" value="1"/>
</dbReference>
<keyword evidence="3" id="KW-1185">Reference proteome</keyword>
<dbReference type="PANTHER" id="PTHR23526:SF4">
    <property type="entry name" value="INTEGRAL MEMBRANE TRANSPORT PROTEIN"/>
    <property type="match status" value="1"/>
</dbReference>
<dbReference type="KEGG" id="abi:Aboo_1392"/>
<reference evidence="2" key="1">
    <citation type="submission" date="2010-02" db="EMBL/GenBank/DDBJ databases">
        <title>Complete sequence of Aciduliprofundum boonei T469.</title>
        <authorList>
            <consortium name="US DOE Joint Genome Institute"/>
            <person name="Lucas S."/>
            <person name="Copeland A."/>
            <person name="Lapidus A."/>
            <person name="Cheng J.-F."/>
            <person name="Bruce D."/>
            <person name="Goodwin L."/>
            <person name="Pitluck S."/>
            <person name="Saunders E."/>
            <person name="Detter J.C."/>
            <person name="Han C."/>
            <person name="Tapia R."/>
            <person name="Land M."/>
            <person name="Hauser L."/>
            <person name="Kyrpides N."/>
            <person name="Mikhailova N."/>
            <person name="Flores G."/>
            <person name="Reysenbach A.-L."/>
            <person name="Woyke T."/>
        </authorList>
    </citation>
    <scope>NUCLEOTIDE SEQUENCE</scope>
    <source>
        <strain evidence="2">T469</strain>
    </source>
</reference>
<dbReference type="GeneID" id="8828355"/>
<dbReference type="Pfam" id="PF07690">
    <property type="entry name" value="MFS_1"/>
    <property type="match status" value="1"/>
</dbReference>
<dbReference type="OrthoDB" id="364487at2157"/>
<dbReference type="Gene3D" id="1.20.1250.20">
    <property type="entry name" value="MFS general substrate transporter like domains"/>
    <property type="match status" value="2"/>
</dbReference>
<dbReference type="InterPro" id="IPR036259">
    <property type="entry name" value="MFS_trans_sf"/>
</dbReference>
<sequence>MEKWKIYSSILIIPIFGGMASQLLRVVLAFTLRGLGLTVLEITILSSTFMLARGLSAPLIGNFADKGWSRIFIMILGFLGLAIDSFLYLVIPYPWMIGLRALDGVYGAMAWTTMQAVVHLASPVKFRGRLMSSYFMMGGFGGAVGYILYNYFLGNVYHALITVATFYILAILLLVPLRDIKEKKGVIEKATKENEVKFGFSLYSLNFFYGMFFSLGAEVLWFYLSETMALGKYNTTFSLFIFSVIAIFGTFLMGHISDKKGYNYALKLLGTLSLISGLAIMSNSLAIVLSGTLIFYITGRGFMPIARSFAASKTQSLGKSLGFVNMSSNMGSVVAPLIGGALYDALHSYHLLFFNMGAMIFFVMGVLIFVNTYIMTMKKNN</sequence>
<gene>
    <name evidence="2" type="ordered locus">Aboo_1392</name>
</gene>
<dbReference type="GO" id="GO:0022857">
    <property type="term" value="F:transmembrane transporter activity"/>
    <property type="evidence" value="ECO:0007669"/>
    <property type="project" value="InterPro"/>
</dbReference>
<dbReference type="RefSeq" id="WP_008084141.1">
    <property type="nucleotide sequence ID" value="NC_013926.1"/>
</dbReference>
<dbReference type="SUPFAM" id="SSF103473">
    <property type="entry name" value="MFS general substrate transporter"/>
    <property type="match status" value="1"/>
</dbReference>
<dbReference type="Proteomes" id="UP000001400">
    <property type="component" value="Chromosome"/>
</dbReference>
<name>B5ID34_ACIB4</name>
<dbReference type="STRING" id="439481.Aboo_1392"/>
<evidence type="ECO:0000259" key="1">
    <source>
        <dbReference type="PROSITE" id="PS50850"/>
    </source>
</evidence>